<comment type="caution">
    <text evidence="1">The sequence shown here is derived from an EMBL/GenBank/DDBJ whole genome shotgun (WGS) entry which is preliminary data.</text>
</comment>
<keyword evidence="2" id="KW-1185">Reference proteome</keyword>
<evidence type="ECO:0000313" key="2">
    <source>
        <dbReference type="Proteomes" id="UP001519332"/>
    </source>
</evidence>
<dbReference type="InterPro" id="IPR025459">
    <property type="entry name" value="DUF4279"/>
</dbReference>
<evidence type="ECO:0000313" key="1">
    <source>
        <dbReference type="EMBL" id="MBP2324099.1"/>
    </source>
</evidence>
<accession>A0ABS4TJB8</accession>
<dbReference type="EMBL" id="JAGINW010000001">
    <property type="protein sequence ID" value="MBP2324099.1"/>
    <property type="molecule type" value="Genomic_DNA"/>
</dbReference>
<evidence type="ECO:0008006" key="3">
    <source>
        <dbReference type="Google" id="ProtNLM"/>
    </source>
</evidence>
<gene>
    <name evidence="1" type="ORF">JOF56_004484</name>
</gene>
<proteinExistence type="predicted"/>
<dbReference type="Proteomes" id="UP001519332">
    <property type="component" value="Unassembled WGS sequence"/>
</dbReference>
<organism evidence="1 2">
    <name type="scientific">Kibdelosporangium banguiense</name>
    <dbReference type="NCBI Taxonomy" id="1365924"/>
    <lineage>
        <taxon>Bacteria</taxon>
        <taxon>Bacillati</taxon>
        <taxon>Actinomycetota</taxon>
        <taxon>Actinomycetes</taxon>
        <taxon>Pseudonocardiales</taxon>
        <taxon>Pseudonocardiaceae</taxon>
        <taxon>Kibdelosporangium</taxon>
    </lineage>
</organism>
<protein>
    <recommendedName>
        <fullName evidence="3">HEPN domain-containing protein</fullName>
    </recommendedName>
</protein>
<name>A0ABS4TJB8_9PSEU</name>
<reference evidence="1 2" key="1">
    <citation type="submission" date="2021-03" db="EMBL/GenBank/DDBJ databases">
        <title>Sequencing the genomes of 1000 actinobacteria strains.</title>
        <authorList>
            <person name="Klenk H.-P."/>
        </authorList>
    </citation>
    <scope>NUCLEOTIDE SEQUENCE [LARGE SCALE GENOMIC DNA]</scope>
    <source>
        <strain evidence="1 2">DSM 46670</strain>
    </source>
</reference>
<dbReference type="Pfam" id="PF14106">
    <property type="entry name" value="DUF4279"/>
    <property type="match status" value="1"/>
</dbReference>
<sequence length="77" mass="8625">MTVVGIGELVDHLHWLLDRLEPKADVVWRLVDQGYVVDWFCFAVSGATEHAVELGRSLLKRLLVLPGDLPLDVMGDE</sequence>